<protein>
    <submittedName>
        <fullName evidence="1">Uncharacterized protein</fullName>
    </submittedName>
</protein>
<name>A0ABQ0AKM8_9RHOB</name>
<accession>A0ABQ0AKM8</accession>
<dbReference type="Proteomes" id="UP001441944">
    <property type="component" value="Unassembled WGS sequence"/>
</dbReference>
<dbReference type="EMBL" id="BAABWU010000006">
    <property type="protein sequence ID" value="GAA6196423.1"/>
    <property type="molecule type" value="Genomic_DNA"/>
</dbReference>
<organism evidence="1 2">
    <name type="scientific">Pseudophaeobacter arcticus</name>
    <dbReference type="NCBI Taxonomy" id="385492"/>
    <lineage>
        <taxon>Bacteria</taxon>
        <taxon>Pseudomonadati</taxon>
        <taxon>Pseudomonadota</taxon>
        <taxon>Alphaproteobacteria</taxon>
        <taxon>Rhodobacterales</taxon>
        <taxon>Paracoccaceae</taxon>
        <taxon>Pseudophaeobacter</taxon>
    </lineage>
</organism>
<proteinExistence type="predicted"/>
<sequence>MCPNCLPQKAEQKAGETVGQGRLRGLECKEAGLGCDHRHTGDALDDLHVFFVEGGDRFNQGFTPAR</sequence>
<evidence type="ECO:0000313" key="2">
    <source>
        <dbReference type="Proteomes" id="UP001441944"/>
    </source>
</evidence>
<keyword evidence="2" id="KW-1185">Reference proteome</keyword>
<evidence type="ECO:0000313" key="1">
    <source>
        <dbReference type="EMBL" id="GAA6196423.1"/>
    </source>
</evidence>
<gene>
    <name evidence="1" type="ORF">NBRC116598_18670</name>
</gene>
<comment type="caution">
    <text evidence="1">The sequence shown here is derived from an EMBL/GenBank/DDBJ whole genome shotgun (WGS) entry which is preliminary data.</text>
</comment>
<reference evidence="1 2" key="1">
    <citation type="submission" date="2024-04" db="EMBL/GenBank/DDBJ databases">
        <title>Draft genome sequence of Pseudophaeobacter arcticus NBRC 116598.</title>
        <authorList>
            <person name="Miyakawa T."/>
            <person name="Kusuya Y."/>
            <person name="Miura T."/>
        </authorList>
    </citation>
    <scope>NUCLEOTIDE SEQUENCE [LARGE SCALE GENOMIC DNA]</scope>
    <source>
        <strain evidence="1 2">SU-CL00105</strain>
    </source>
</reference>